<evidence type="ECO:0000313" key="1">
    <source>
        <dbReference type="EMBL" id="MBX55121.1"/>
    </source>
</evidence>
<reference evidence="1" key="1">
    <citation type="submission" date="2018-02" db="EMBL/GenBank/DDBJ databases">
        <title>Rhizophora mucronata_Transcriptome.</title>
        <authorList>
            <person name="Meera S.P."/>
            <person name="Sreeshan A."/>
            <person name="Augustine A."/>
        </authorList>
    </citation>
    <scope>NUCLEOTIDE SEQUENCE</scope>
    <source>
        <tissue evidence="1">Leaf</tissue>
    </source>
</reference>
<dbReference type="EMBL" id="GGEC01074637">
    <property type="protein sequence ID" value="MBX55121.1"/>
    <property type="molecule type" value="Transcribed_RNA"/>
</dbReference>
<proteinExistence type="predicted"/>
<name>A0A2P2PKB4_RHIMU</name>
<dbReference type="AlphaFoldDB" id="A0A2P2PKB4"/>
<sequence>MLVKLSLYGTLSVVMFNNPTINLLQNQIPLH</sequence>
<organism evidence="1">
    <name type="scientific">Rhizophora mucronata</name>
    <name type="common">Asiatic mangrove</name>
    <dbReference type="NCBI Taxonomy" id="61149"/>
    <lineage>
        <taxon>Eukaryota</taxon>
        <taxon>Viridiplantae</taxon>
        <taxon>Streptophyta</taxon>
        <taxon>Embryophyta</taxon>
        <taxon>Tracheophyta</taxon>
        <taxon>Spermatophyta</taxon>
        <taxon>Magnoliopsida</taxon>
        <taxon>eudicotyledons</taxon>
        <taxon>Gunneridae</taxon>
        <taxon>Pentapetalae</taxon>
        <taxon>rosids</taxon>
        <taxon>fabids</taxon>
        <taxon>Malpighiales</taxon>
        <taxon>Rhizophoraceae</taxon>
        <taxon>Rhizophora</taxon>
    </lineage>
</organism>
<accession>A0A2P2PKB4</accession>
<protein>
    <submittedName>
        <fullName evidence="1">Uncharacterized protein</fullName>
    </submittedName>
</protein>